<keyword evidence="4" id="KW-0233">DNA recombination</keyword>
<dbReference type="InterPro" id="IPR050090">
    <property type="entry name" value="Tyrosine_recombinase_XerCD"/>
</dbReference>
<dbReference type="PANTHER" id="PTHR30349">
    <property type="entry name" value="PHAGE INTEGRASE-RELATED"/>
    <property type="match status" value="1"/>
</dbReference>
<evidence type="ECO:0000256" key="4">
    <source>
        <dbReference type="ARBA" id="ARBA00023172"/>
    </source>
</evidence>
<dbReference type="PROSITE" id="PS51900">
    <property type="entry name" value="CB"/>
    <property type="match status" value="1"/>
</dbReference>
<dbReference type="InterPro" id="IPR044068">
    <property type="entry name" value="CB"/>
</dbReference>
<comment type="caution">
    <text evidence="9">The sequence shown here is derived from an EMBL/GenBank/DDBJ whole genome shotgun (WGS) entry which is preliminary data.</text>
</comment>
<evidence type="ECO:0000259" key="8">
    <source>
        <dbReference type="PROSITE" id="PS51900"/>
    </source>
</evidence>
<evidence type="ECO:0000256" key="3">
    <source>
        <dbReference type="ARBA" id="ARBA00023125"/>
    </source>
</evidence>
<dbReference type="Gene3D" id="1.10.150.130">
    <property type="match status" value="1"/>
</dbReference>
<evidence type="ECO:0000256" key="5">
    <source>
        <dbReference type="PROSITE-ProRule" id="PRU01248"/>
    </source>
</evidence>
<dbReference type="InterPro" id="IPR004107">
    <property type="entry name" value="Integrase_SAM-like_N"/>
</dbReference>
<feature type="domain" description="Core-binding (CB)" evidence="8">
    <location>
        <begin position="40"/>
        <end position="123"/>
    </location>
</feature>
<evidence type="ECO:0000256" key="2">
    <source>
        <dbReference type="ARBA" id="ARBA00022908"/>
    </source>
</evidence>
<protein>
    <submittedName>
        <fullName evidence="9">Integron integrase</fullName>
    </submittedName>
</protein>
<sequence length="359" mass="39888">MESNHCKVAAESQSVEGPSPREASSRARRFPLHLGRQQASPAMQALDQMRETLRLRHYAFRTERAYVDWARRFILFHGQRHPAELDARAVAAFLTHLALERKAAPSTQYQARAALIFLYGQVLRLEAPWLSELVRDQARQRLPMALSTSEVQALLGELHGLFGLIAALLYGSGLRLREALRLRVQDLDFSRRELLVREDPSGRDRLTIMPEALVPALQAQLSQVQALHEQDLAAGYGQVPLPQVLAASHPTASRSLGWQWVFPGSRLLVESRSGEVRRHPVLEGAVQRAIAHAARRAGIPTPCSSHALRHAFALHRLQAGHDVRSVQALLGHRDVRTTLVYTHVLATAGQEAGDCKASP</sequence>
<evidence type="ECO:0000313" key="9">
    <source>
        <dbReference type="EMBL" id="MEO3713387.1"/>
    </source>
</evidence>
<gene>
    <name evidence="9" type="ORF">ABDJ40_11495</name>
</gene>
<dbReference type="InterPro" id="IPR013762">
    <property type="entry name" value="Integrase-like_cat_sf"/>
</dbReference>
<dbReference type="SUPFAM" id="SSF56349">
    <property type="entry name" value="DNA breaking-rejoining enzymes"/>
    <property type="match status" value="1"/>
</dbReference>
<dbReference type="Proteomes" id="UP001462640">
    <property type="component" value="Unassembled WGS sequence"/>
</dbReference>
<dbReference type="InterPro" id="IPR011010">
    <property type="entry name" value="DNA_brk_join_enz"/>
</dbReference>
<organism evidence="9 10">
    <name type="scientific">Roseateles flavus</name>
    <dbReference type="NCBI Taxonomy" id="3149041"/>
    <lineage>
        <taxon>Bacteria</taxon>
        <taxon>Pseudomonadati</taxon>
        <taxon>Pseudomonadota</taxon>
        <taxon>Betaproteobacteria</taxon>
        <taxon>Burkholderiales</taxon>
        <taxon>Sphaerotilaceae</taxon>
        <taxon>Roseateles</taxon>
    </lineage>
</organism>
<dbReference type="RefSeq" id="WP_347609781.1">
    <property type="nucleotide sequence ID" value="NZ_JBDPZC010000004.1"/>
</dbReference>
<comment type="similarity">
    <text evidence="1">Belongs to the 'phage' integrase family.</text>
</comment>
<keyword evidence="3 5" id="KW-0238">DNA-binding</keyword>
<accession>A0ABV0GEB8</accession>
<proteinExistence type="inferred from homology"/>
<keyword evidence="10" id="KW-1185">Reference proteome</keyword>
<name>A0ABV0GEB8_9BURK</name>
<dbReference type="Pfam" id="PF13495">
    <property type="entry name" value="Phage_int_SAM_4"/>
    <property type="match status" value="1"/>
</dbReference>
<evidence type="ECO:0000256" key="6">
    <source>
        <dbReference type="SAM" id="MobiDB-lite"/>
    </source>
</evidence>
<dbReference type="InterPro" id="IPR011946">
    <property type="entry name" value="Integrase_integron-type"/>
</dbReference>
<dbReference type="Gene3D" id="1.10.443.10">
    <property type="entry name" value="Intergrase catalytic core"/>
    <property type="match status" value="1"/>
</dbReference>
<feature type="domain" description="Tyr recombinase" evidence="7">
    <location>
        <begin position="141"/>
        <end position="354"/>
    </location>
</feature>
<reference evidence="9 10" key="1">
    <citation type="submission" date="2024-05" db="EMBL/GenBank/DDBJ databases">
        <title>Roseateles sp. 2.12 16S ribosomal RNA gene Genome sequencing and assembly.</title>
        <authorList>
            <person name="Woo H."/>
        </authorList>
    </citation>
    <scope>NUCLEOTIDE SEQUENCE [LARGE SCALE GENOMIC DNA]</scope>
    <source>
        <strain evidence="9 10">2.12</strain>
    </source>
</reference>
<evidence type="ECO:0000259" key="7">
    <source>
        <dbReference type="PROSITE" id="PS51898"/>
    </source>
</evidence>
<dbReference type="EMBL" id="JBDPZC010000004">
    <property type="protein sequence ID" value="MEO3713387.1"/>
    <property type="molecule type" value="Genomic_DNA"/>
</dbReference>
<keyword evidence="2" id="KW-0229">DNA integration</keyword>
<evidence type="ECO:0000256" key="1">
    <source>
        <dbReference type="ARBA" id="ARBA00008857"/>
    </source>
</evidence>
<dbReference type="PROSITE" id="PS51898">
    <property type="entry name" value="TYR_RECOMBINASE"/>
    <property type="match status" value="1"/>
</dbReference>
<feature type="region of interest" description="Disordered" evidence="6">
    <location>
        <begin position="1"/>
        <end position="26"/>
    </location>
</feature>
<dbReference type="InterPro" id="IPR010998">
    <property type="entry name" value="Integrase_recombinase_N"/>
</dbReference>
<evidence type="ECO:0000313" key="10">
    <source>
        <dbReference type="Proteomes" id="UP001462640"/>
    </source>
</evidence>
<dbReference type="NCBIfam" id="TIGR02249">
    <property type="entry name" value="integrase_gron"/>
    <property type="match status" value="1"/>
</dbReference>
<dbReference type="InterPro" id="IPR002104">
    <property type="entry name" value="Integrase_catalytic"/>
</dbReference>
<dbReference type="PANTHER" id="PTHR30349:SF64">
    <property type="entry name" value="PROPHAGE INTEGRASE INTD-RELATED"/>
    <property type="match status" value="1"/>
</dbReference>
<dbReference type="Pfam" id="PF00589">
    <property type="entry name" value="Phage_integrase"/>
    <property type="match status" value="1"/>
</dbReference>